<proteinExistence type="predicted"/>
<gene>
    <name evidence="2" type="ORF">SAMN04488540_106166</name>
</gene>
<keyword evidence="1" id="KW-0732">Signal</keyword>
<reference evidence="3" key="1">
    <citation type="submission" date="2016-10" db="EMBL/GenBank/DDBJ databases">
        <authorList>
            <person name="Varghese N."/>
            <person name="Submissions S."/>
        </authorList>
    </citation>
    <scope>NUCLEOTIDE SEQUENCE [LARGE SCALE GENOMIC DNA]</scope>
    <source>
        <strain evidence="3">DSM 23317</strain>
    </source>
</reference>
<sequence length="237" mass="26303">MKAIFILVGLLVSINSANADSFGRYLLQSDFRYFEHSRQCTNLSETQFYTVYDNCLMQVDGKGKDLSAPQAEIMIESLRSCLVEHGISRQTQQECIALNRNNQQMDPLQASSQSRGTDAITLPLPPNAKLVNHMFPNEMGGKLGAIPLTLSAAVFTTPMSINDVAEYYRVQVGSFYEFRHDNGDISFIEGVGNEVIDPATLLEAQLTRPNVQIIQAIDPLTGESLSGAQVMLFYQRL</sequence>
<dbReference type="EMBL" id="FNEM01000006">
    <property type="protein sequence ID" value="SDJ27902.1"/>
    <property type="molecule type" value="Genomic_DNA"/>
</dbReference>
<feature type="chain" id="PRO_5011574898" evidence="1">
    <location>
        <begin position="20"/>
        <end position="237"/>
    </location>
</feature>
<name>A0A1G8SF71_9GAMM</name>
<protein>
    <submittedName>
        <fullName evidence="2">Uncharacterized protein</fullName>
    </submittedName>
</protein>
<keyword evidence="3" id="KW-1185">Reference proteome</keyword>
<evidence type="ECO:0000313" key="3">
    <source>
        <dbReference type="Proteomes" id="UP000199527"/>
    </source>
</evidence>
<dbReference type="AlphaFoldDB" id="A0A1G8SF71"/>
<evidence type="ECO:0000256" key="1">
    <source>
        <dbReference type="SAM" id="SignalP"/>
    </source>
</evidence>
<feature type="signal peptide" evidence="1">
    <location>
        <begin position="1"/>
        <end position="19"/>
    </location>
</feature>
<accession>A0A1G8SF71</accession>
<evidence type="ECO:0000313" key="2">
    <source>
        <dbReference type="EMBL" id="SDJ27902.1"/>
    </source>
</evidence>
<dbReference type="Proteomes" id="UP000199527">
    <property type="component" value="Unassembled WGS sequence"/>
</dbReference>
<organism evidence="2 3">
    <name type="scientific">Ferrimonas sediminum</name>
    <dbReference type="NCBI Taxonomy" id="718193"/>
    <lineage>
        <taxon>Bacteria</taxon>
        <taxon>Pseudomonadati</taxon>
        <taxon>Pseudomonadota</taxon>
        <taxon>Gammaproteobacteria</taxon>
        <taxon>Alteromonadales</taxon>
        <taxon>Ferrimonadaceae</taxon>
        <taxon>Ferrimonas</taxon>
    </lineage>
</organism>